<sequence length="1137" mass="121459">MFSKVLVANRGEIAIRAFRASYELGAGTVAVFPYEDRNSVHRLKADESYQIGEQGHPVRAYLSIHEIVSAAKKAGADAIYPGYGFLSENPDLAAACAAEGITFVGPSAEVLELTGNKARAIAAAKAAGLPVLASSEPSSNVDELLAASESMEFPIFVKAVAGGGGRGMRRVADRAQLRESIEAAAREAESAFGDPTVFLEQAVVDPRHIEVQILADGAGNVIHLFERDCSVQRRHQKVIELAPAPNLPEELRRKICADAVAFARQIGYTCAGTVEFLLDTRGNHVFIEMNPRIQVEHTVTEEVTDVDLVQAQLRIASGETLEDLGLSQDSIKLRGAALQLRITTEDPANGFRPDTGRITAYRTPGGAGVRLDGGANLGAEVGAYFDSMLVKLTCRGRDLRAAVARARRAVTEFRIRGVATNIPFLQAVLDDPDFIAGNVTTSFIEQRPQLLTSRASADRGTKILTYLADVTVNKPHGARPTAVYPHDKLPDIDLRVAPPAGSKQRLTELGPEGFAAALRAQDALAVTDTTFRDAHQSLLATRLRTRDLLTVAGHVARMTPQLLSVEAWGGATYDVALRFLHEDPWERLAALREAMPNICLQMLLRGRNTVGYTPYPETVTRAFVREATATGVDIFRIFDALNNVDQMRPAIDAVRETGTAVAEVALSYTGDLSNPNEDLYTLDYYLKLAEQIVDAGAHVLAIKDMAGLLRAPAAATLVSALRSNFDLPVHVHTHDTPGGQLATYLAAWQAGADAVDGASAAMAGTTSQPALSAIVAAAAHSPRDTGLDLQAVCDLEPYWEALRKVYAPFESGLPAPTGRVYTHEIPGGQLSNLRQQAIALGLGDQFEEVEAKYAAADRMLGRLVKVTPSSKVVGDLALHLVGSGVDTEEFADNPAGFDIPDSVVGFLRGELGTPAGGWPEPFRTKALSGRGPAKPETPLAPADEAGLAGTPQERRATLNRLLFPGPTREFGEHRDKYGDTSRLSANQFFYGLRRGEEHRVQLAKGVELLIGLEAISEPDERGYRTVMCILNGQLRPVAVRDRSIASEVPVAEKADRANPGHVAAPFAGVVTLTVAEGQKVAAGDTVATIEAMKMEAAITATRGGTVSRLAIGPVQQVEGGDLLAVISVVAAEEDGPQ</sequence>
<comment type="caution">
    <text evidence="18">The sequence shown here is derived from an EMBL/GenBank/DDBJ whole genome shotgun (WGS) entry which is preliminary data.</text>
</comment>
<dbReference type="CDD" id="cd07937">
    <property type="entry name" value="DRE_TIM_PC_TC_5S"/>
    <property type="match status" value="1"/>
</dbReference>
<proteinExistence type="predicted"/>
<keyword evidence="18" id="KW-0670">Pyruvate</keyword>
<evidence type="ECO:0000256" key="11">
    <source>
        <dbReference type="ARBA" id="ARBA00048501"/>
    </source>
</evidence>
<dbReference type="Gene3D" id="2.40.50.100">
    <property type="match status" value="1"/>
</dbReference>
<keyword evidence="9 12" id="KW-0092">Biotin</keyword>
<keyword evidence="19" id="KW-1185">Reference proteome</keyword>
<accession>A0ABP8NZR6</accession>
<evidence type="ECO:0000256" key="7">
    <source>
        <dbReference type="ARBA" id="ARBA00022741"/>
    </source>
</evidence>
<dbReference type="PROSITE" id="PS00188">
    <property type="entry name" value="BIOTIN"/>
    <property type="match status" value="1"/>
</dbReference>
<evidence type="ECO:0000256" key="6">
    <source>
        <dbReference type="ARBA" id="ARBA00022723"/>
    </source>
</evidence>
<dbReference type="SUPFAM" id="SSF51246">
    <property type="entry name" value="Rudiment single hybrid motif"/>
    <property type="match status" value="1"/>
</dbReference>
<dbReference type="InterPro" id="IPR000891">
    <property type="entry name" value="PYR_CT"/>
</dbReference>
<comment type="function">
    <text evidence="12">Catalyzes a 2-step reaction, involving the ATP-dependent carboxylation of the covalently attached biotin in the first step and the transfer of the carboxyl group to pyruvate in the second.</text>
</comment>
<dbReference type="InterPro" id="IPR011053">
    <property type="entry name" value="Single_hybrid_motif"/>
</dbReference>
<keyword evidence="10" id="KW-0511">Multifunctional enzyme</keyword>
<evidence type="ECO:0000256" key="1">
    <source>
        <dbReference type="ARBA" id="ARBA00001953"/>
    </source>
</evidence>
<keyword evidence="8 12" id="KW-0067">ATP-binding</keyword>
<name>A0ABP8NZR6_9NOCA</name>
<evidence type="ECO:0000259" key="15">
    <source>
        <dbReference type="PROSITE" id="PS50975"/>
    </source>
</evidence>
<evidence type="ECO:0000256" key="5">
    <source>
        <dbReference type="ARBA" id="ARBA00022598"/>
    </source>
</evidence>
<dbReference type="InterPro" id="IPR003379">
    <property type="entry name" value="Carboxylase_cons_dom"/>
</dbReference>
<evidence type="ECO:0000259" key="16">
    <source>
        <dbReference type="PROSITE" id="PS50979"/>
    </source>
</evidence>
<dbReference type="InterPro" id="IPR005482">
    <property type="entry name" value="Biotin_COase_C"/>
</dbReference>
<evidence type="ECO:0000256" key="8">
    <source>
        <dbReference type="ARBA" id="ARBA00022840"/>
    </source>
</evidence>
<evidence type="ECO:0000259" key="17">
    <source>
        <dbReference type="PROSITE" id="PS50991"/>
    </source>
</evidence>
<dbReference type="Pfam" id="PF02436">
    <property type="entry name" value="PYC_OADA"/>
    <property type="match status" value="1"/>
</dbReference>
<comment type="pathway">
    <text evidence="2">Carbohydrate biosynthesis; gluconeogenesis.</text>
</comment>
<keyword evidence="4" id="KW-0312">Gluconeogenesis</keyword>
<evidence type="ECO:0000256" key="4">
    <source>
        <dbReference type="ARBA" id="ARBA00022432"/>
    </source>
</evidence>
<dbReference type="InterPro" id="IPR011054">
    <property type="entry name" value="Rudment_hybrid_motif"/>
</dbReference>
<comment type="cofactor">
    <cofactor evidence="1 12">
        <name>biotin</name>
        <dbReference type="ChEBI" id="CHEBI:57586"/>
    </cofactor>
</comment>
<evidence type="ECO:0000313" key="19">
    <source>
        <dbReference type="Proteomes" id="UP001501183"/>
    </source>
</evidence>
<keyword evidence="5 12" id="KW-0436">Ligase</keyword>
<comment type="catalytic activity">
    <reaction evidence="12">
        <text>hydrogencarbonate + pyruvate + ATP = oxaloacetate + ADP + phosphate + H(+)</text>
        <dbReference type="Rhea" id="RHEA:20844"/>
        <dbReference type="ChEBI" id="CHEBI:15361"/>
        <dbReference type="ChEBI" id="CHEBI:15378"/>
        <dbReference type="ChEBI" id="CHEBI:16452"/>
        <dbReference type="ChEBI" id="CHEBI:17544"/>
        <dbReference type="ChEBI" id="CHEBI:30616"/>
        <dbReference type="ChEBI" id="CHEBI:43474"/>
        <dbReference type="ChEBI" id="CHEBI:456216"/>
        <dbReference type="EC" id="6.4.1.1"/>
    </reaction>
</comment>
<dbReference type="InterPro" id="IPR055268">
    <property type="entry name" value="PCB-like"/>
</dbReference>
<dbReference type="Pfam" id="PF00364">
    <property type="entry name" value="Biotin_lipoyl"/>
    <property type="match status" value="1"/>
</dbReference>
<dbReference type="CDD" id="cd06850">
    <property type="entry name" value="biotinyl_domain"/>
    <property type="match status" value="1"/>
</dbReference>
<dbReference type="Proteomes" id="UP001501183">
    <property type="component" value="Unassembled WGS sequence"/>
</dbReference>
<evidence type="ECO:0000256" key="9">
    <source>
        <dbReference type="ARBA" id="ARBA00023267"/>
    </source>
</evidence>
<keyword evidence="7 12" id="KW-0547">Nucleotide-binding</keyword>
<dbReference type="PROSITE" id="PS50979">
    <property type="entry name" value="BC"/>
    <property type="match status" value="1"/>
</dbReference>
<dbReference type="InterPro" id="IPR011764">
    <property type="entry name" value="Biotin_carboxylation_dom"/>
</dbReference>
<dbReference type="InterPro" id="IPR005930">
    <property type="entry name" value="Pyruv_COase"/>
</dbReference>
<dbReference type="SUPFAM" id="SSF51569">
    <property type="entry name" value="Aldolase"/>
    <property type="match status" value="1"/>
</dbReference>
<dbReference type="PROSITE" id="PS00867">
    <property type="entry name" value="CPSASE_2"/>
    <property type="match status" value="1"/>
</dbReference>
<evidence type="ECO:0000256" key="2">
    <source>
        <dbReference type="ARBA" id="ARBA00004742"/>
    </source>
</evidence>
<dbReference type="PROSITE" id="PS50991">
    <property type="entry name" value="PYR_CT"/>
    <property type="match status" value="1"/>
</dbReference>
<dbReference type="SUPFAM" id="SSF89000">
    <property type="entry name" value="post-HMGL domain-like"/>
    <property type="match status" value="1"/>
</dbReference>
<dbReference type="InterPro" id="IPR005479">
    <property type="entry name" value="CPAse_ATP-bd"/>
</dbReference>
<evidence type="ECO:0000313" key="18">
    <source>
        <dbReference type="EMBL" id="GAA4476050.1"/>
    </source>
</evidence>
<keyword evidence="6" id="KW-0479">Metal-binding</keyword>
<dbReference type="InterPro" id="IPR016185">
    <property type="entry name" value="PreATP-grasp_dom_sf"/>
</dbReference>
<evidence type="ECO:0000256" key="13">
    <source>
        <dbReference type="SAM" id="MobiDB-lite"/>
    </source>
</evidence>
<evidence type="ECO:0000256" key="3">
    <source>
        <dbReference type="ARBA" id="ARBA00013057"/>
    </source>
</evidence>
<dbReference type="InterPro" id="IPR005481">
    <property type="entry name" value="BC-like_N"/>
</dbReference>
<dbReference type="Gene3D" id="3.20.20.70">
    <property type="entry name" value="Aldolase class I"/>
    <property type="match status" value="1"/>
</dbReference>
<evidence type="ECO:0000259" key="14">
    <source>
        <dbReference type="PROSITE" id="PS50968"/>
    </source>
</evidence>
<dbReference type="SUPFAM" id="SSF51230">
    <property type="entry name" value="Single hybrid motif"/>
    <property type="match status" value="1"/>
</dbReference>
<dbReference type="EC" id="6.4.1.1" evidence="3 12"/>
<dbReference type="SUPFAM" id="SSF52440">
    <property type="entry name" value="PreATP-grasp domain"/>
    <property type="match status" value="1"/>
</dbReference>
<dbReference type="InterPro" id="IPR013785">
    <property type="entry name" value="Aldolase_TIM"/>
</dbReference>
<dbReference type="InterPro" id="IPR011761">
    <property type="entry name" value="ATP-grasp"/>
</dbReference>
<dbReference type="PANTHER" id="PTHR43778">
    <property type="entry name" value="PYRUVATE CARBOXYLASE"/>
    <property type="match status" value="1"/>
</dbReference>
<gene>
    <name evidence="18" type="ORF">GCM10023094_14910</name>
</gene>
<dbReference type="Pfam" id="PF02785">
    <property type="entry name" value="Biotin_carb_C"/>
    <property type="match status" value="1"/>
</dbReference>
<dbReference type="Pfam" id="PF00289">
    <property type="entry name" value="Biotin_carb_N"/>
    <property type="match status" value="1"/>
</dbReference>
<organism evidence="18 19">
    <name type="scientific">Rhodococcus olei</name>
    <dbReference type="NCBI Taxonomy" id="2161675"/>
    <lineage>
        <taxon>Bacteria</taxon>
        <taxon>Bacillati</taxon>
        <taxon>Actinomycetota</taxon>
        <taxon>Actinomycetes</taxon>
        <taxon>Mycobacteriales</taxon>
        <taxon>Nocardiaceae</taxon>
        <taxon>Rhodococcus</taxon>
    </lineage>
</organism>
<dbReference type="PIRSF" id="PIRSF001594">
    <property type="entry name" value="Pyruv_carbox"/>
    <property type="match status" value="1"/>
</dbReference>
<dbReference type="SMART" id="SM00878">
    <property type="entry name" value="Biotin_carb_C"/>
    <property type="match status" value="1"/>
</dbReference>
<dbReference type="NCBIfam" id="NF009554">
    <property type="entry name" value="PRK12999.1"/>
    <property type="match status" value="1"/>
</dbReference>
<dbReference type="PROSITE" id="PS50975">
    <property type="entry name" value="ATP_GRASP"/>
    <property type="match status" value="1"/>
</dbReference>
<dbReference type="InterPro" id="IPR000089">
    <property type="entry name" value="Biotin_lipoyl"/>
</dbReference>
<dbReference type="Pfam" id="PF00682">
    <property type="entry name" value="HMGL-like"/>
    <property type="match status" value="1"/>
</dbReference>
<evidence type="ECO:0000256" key="12">
    <source>
        <dbReference type="PIRNR" id="PIRNR001594"/>
    </source>
</evidence>
<dbReference type="EMBL" id="BAABFB010000029">
    <property type="protein sequence ID" value="GAA4476050.1"/>
    <property type="molecule type" value="Genomic_DNA"/>
</dbReference>
<dbReference type="RefSeq" id="WP_345343203.1">
    <property type="nucleotide sequence ID" value="NZ_BAABFB010000029.1"/>
</dbReference>
<dbReference type="PROSITE" id="PS50968">
    <property type="entry name" value="BIOTINYL_LIPOYL"/>
    <property type="match status" value="1"/>
</dbReference>
<feature type="region of interest" description="Disordered" evidence="13">
    <location>
        <begin position="926"/>
        <end position="951"/>
    </location>
</feature>
<feature type="domain" description="ATP-grasp" evidence="15">
    <location>
        <begin position="121"/>
        <end position="317"/>
    </location>
</feature>
<feature type="domain" description="Pyruvate carboxyltransferase" evidence="17">
    <location>
        <begin position="524"/>
        <end position="793"/>
    </location>
</feature>
<feature type="domain" description="Lipoyl-binding" evidence="14">
    <location>
        <begin position="1053"/>
        <end position="1127"/>
    </location>
</feature>
<dbReference type="NCBIfam" id="NF006761">
    <property type="entry name" value="PRK09282.1"/>
    <property type="match status" value="1"/>
</dbReference>
<evidence type="ECO:0000256" key="10">
    <source>
        <dbReference type="ARBA" id="ARBA00023268"/>
    </source>
</evidence>
<dbReference type="NCBIfam" id="TIGR01235">
    <property type="entry name" value="pyruv_carbox"/>
    <property type="match status" value="1"/>
</dbReference>
<dbReference type="PANTHER" id="PTHR43778:SF2">
    <property type="entry name" value="PYRUVATE CARBOXYLASE, MITOCHONDRIAL"/>
    <property type="match status" value="1"/>
</dbReference>
<protein>
    <recommendedName>
        <fullName evidence="3 12">Pyruvate carboxylase</fullName>
        <ecNumber evidence="3 12">6.4.1.1</ecNumber>
    </recommendedName>
</protein>
<reference evidence="19" key="1">
    <citation type="journal article" date="2019" name="Int. J. Syst. Evol. Microbiol.">
        <title>The Global Catalogue of Microorganisms (GCM) 10K type strain sequencing project: providing services to taxonomists for standard genome sequencing and annotation.</title>
        <authorList>
            <consortium name="The Broad Institute Genomics Platform"/>
            <consortium name="The Broad Institute Genome Sequencing Center for Infectious Disease"/>
            <person name="Wu L."/>
            <person name="Ma J."/>
        </authorList>
    </citation>
    <scope>NUCLEOTIDE SEQUENCE [LARGE SCALE GENOMIC DNA]</scope>
    <source>
        <strain evidence="19">JCM 32206</strain>
    </source>
</reference>
<dbReference type="Gene3D" id="3.30.470.20">
    <property type="entry name" value="ATP-grasp fold, B domain"/>
    <property type="match status" value="1"/>
</dbReference>
<dbReference type="Pfam" id="PF02786">
    <property type="entry name" value="CPSase_L_D2"/>
    <property type="match status" value="1"/>
</dbReference>
<comment type="catalytic activity">
    <reaction evidence="11">
        <text>N(6)-biotinyl-L-lysyl-[protein] + hydrogencarbonate + ATP = N(6)-carboxybiotinyl-L-lysyl-[protein] + ADP + phosphate + H(+)</text>
        <dbReference type="Rhea" id="RHEA:13501"/>
        <dbReference type="Rhea" id="RHEA-COMP:10505"/>
        <dbReference type="Rhea" id="RHEA-COMP:10506"/>
        <dbReference type="ChEBI" id="CHEBI:15378"/>
        <dbReference type="ChEBI" id="CHEBI:17544"/>
        <dbReference type="ChEBI" id="CHEBI:30616"/>
        <dbReference type="ChEBI" id="CHEBI:43474"/>
        <dbReference type="ChEBI" id="CHEBI:83144"/>
        <dbReference type="ChEBI" id="CHEBI:83145"/>
        <dbReference type="ChEBI" id="CHEBI:456216"/>
        <dbReference type="EC" id="6.3.4.14"/>
    </reaction>
    <physiologicalReaction direction="left-to-right" evidence="11">
        <dbReference type="Rhea" id="RHEA:13502"/>
    </physiologicalReaction>
</comment>
<dbReference type="Gene3D" id="3.10.600.10">
    <property type="entry name" value="pyruvate carboxylase f1077a mutant domain"/>
    <property type="match status" value="1"/>
</dbReference>
<dbReference type="InterPro" id="IPR001882">
    <property type="entry name" value="Biotin_BS"/>
</dbReference>
<feature type="domain" description="Biotin carboxylation" evidence="16">
    <location>
        <begin position="1"/>
        <end position="449"/>
    </location>
</feature>
<dbReference type="SUPFAM" id="SSF56059">
    <property type="entry name" value="Glutathione synthetase ATP-binding domain-like"/>
    <property type="match status" value="1"/>
</dbReference>